<dbReference type="EMBL" id="BKCJ011784617">
    <property type="protein sequence ID" value="GFD52632.1"/>
    <property type="molecule type" value="Genomic_DNA"/>
</dbReference>
<gene>
    <name evidence="1" type="ORF">Tci_924601</name>
</gene>
<proteinExistence type="predicted"/>
<accession>A0A699WXW6</accession>
<feature type="non-terminal residue" evidence="1">
    <location>
        <position position="1"/>
    </location>
</feature>
<comment type="caution">
    <text evidence="1">The sequence shown here is derived from an EMBL/GenBank/DDBJ whole genome shotgun (WGS) entry which is preliminary data.</text>
</comment>
<organism evidence="1">
    <name type="scientific">Tanacetum cinerariifolium</name>
    <name type="common">Dalmatian daisy</name>
    <name type="synonym">Chrysanthemum cinerariifolium</name>
    <dbReference type="NCBI Taxonomy" id="118510"/>
    <lineage>
        <taxon>Eukaryota</taxon>
        <taxon>Viridiplantae</taxon>
        <taxon>Streptophyta</taxon>
        <taxon>Embryophyta</taxon>
        <taxon>Tracheophyta</taxon>
        <taxon>Spermatophyta</taxon>
        <taxon>Magnoliopsida</taxon>
        <taxon>eudicotyledons</taxon>
        <taxon>Gunneridae</taxon>
        <taxon>Pentapetalae</taxon>
        <taxon>asterids</taxon>
        <taxon>campanulids</taxon>
        <taxon>Asterales</taxon>
        <taxon>Asteraceae</taxon>
        <taxon>Asteroideae</taxon>
        <taxon>Anthemideae</taxon>
        <taxon>Anthemidinae</taxon>
        <taxon>Tanacetum</taxon>
    </lineage>
</organism>
<name>A0A699WXW6_TANCI</name>
<evidence type="ECO:0000313" key="1">
    <source>
        <dbReference type="EMBL" id="GFD52632.1"/>
    </source>
</evidence>
<protein>
    <submittedName>
        <fullName evidence="1">Uncharacterized protein</fullName>
    </submittedName>
</protein>
<sequence>WQKANLHFRKAKLSLGYGEGEIAERG</sequence>
<reference evidence="1" key="1">
    <citation type="journal article" date="2019" name="Sci. Rep.">
        <title>Draft genome of Tanacetum cinerariifolium, the natural source of mosquito coil.</title>
        <authorList>
            <person name="Yamashiro T."/>
            <person name="Shiraishi A."/>
            <person name="Satake H."/>
            <person name="Nakayama K."/>
        </authorList>
    </citation>
    <scope>NUCLEOTIDE SEQUENCE</scope>
</reference>
<dbReference type="AlphaFoldDB" id="A0A699WXW6"/>